<evidence type="ECO:0000256" key="6">
    <source>
        <dbReference type="ARBA" id="ARBA00023002"/>
    </source>
</evidence>
<organism evidence="10 11">
    <name type="scientific">Methylomonas methanica (strain DSM 25384 / MC09)</name>
    <dbReference type="NCBI Taxonomy" id="857087"/>
    <lineage>
        <taxon>Bacteria</taxon>
        <taxon>Pseudomonadati</taxon>
        <taxon>Pseudomonadota</taxon>
        <taxon>Gammaproteobacteria</taxon>
        <taxon>Methylococcales</taxon>
        <taxon>Methylococcaceae</taxon>
        <taxon>Methylomonas</taxon>
    </lineage>
</organism>
<evidence type="ECO:0000256" key="4">
    <source>
        <dbReference type="ARBA" id="ARBA00022842"/>
    </source>
</evidence>
<dbReference type="Pfam" id="PF13532">
    <property type="entry name" value="2OG-FeII_Oxy_2"/>
    <property type="match status" value="1"/>
</dbReference>
<dbReference type="GO" id="GO:0006307">
    <property type="term" value="P:DNA alkylation repair"/>
    <property type="evidence" value="ECO:0007669"/>
    <property type="project" value="InterPro"/>
</dbReference>
<reference evidence="10 11" key="1">
    <citation type="journal article" date="2011" name="J. Bacteriol.">
        <title>Complete Genome Sequence of the Aerobic Marine Methanotroph Methylomonas methanica MC09.</title>
        <authorList>
            <person name="Boden R."/>
            <person name="Cunliffe M."/>
            <person name="Scanlan J."/>
            <person name="Moussard H."/>
            <person name="Kits K.D."/>
            <person name="Klotz M.G."/>
            <person name="Jetten M.S."/>
            <person name="Vuilleumier S."/>
            <person name="Han J."/>
            <person name="Peters L."/>
            <person name="Mikhailova N."/>
            <person name="Teshima H."/>
            <person name="Tapia R."/>
            <person name="Kyrpides N."/>
            <person name="Ivanova N."/>
            <person name="Pagani I."/>
            <person name="Cheng J.F."/>
            <person name="Goodwin L."/>
            <person name="Han C."/>
            <person name="Hauser L."/>
            <person name="Land M.L."/>
            <person name="Lapidus A."/>
            <person name="Lucas S."/>
            <person name="Pitluck S."/>
            <person name="Woyke T."/>
            <person name="Stein L."/>
            <person name="Murrell J.C."/>
        </authorList>
    </citation>
    <scope>NUCLEOTIDE SEQUENCE [LARGE SCALE GENOMIC DNA]</scope>
    <source>
        <strain evidence="10 11">MC09</strain>
    </source>
</reference>
<dbReference type="eggNOG" id="COG3145">
    <property type="taxonomic scope" value="Bacteria"/>
</dbReference>
<dbReference type="GO" id="GO:0140097">
    <property type="term" value="F:catalytic activity, acting on DNA"/>
    <property type="evidence" value="ECO:0007669"/>
    <property type="project" value="UniProtKB-ARBA"/>
</dbReference>
<dbReference type="PANTHER" id="PTHR31212">
    <property type="entry name" value="ALPHA-KETOGLUTARATE-DEPENDENT DIOXYGENASE ALKB HOMOLOG 3"/>
    <property type="match status" value="1"/>
</dbReference>
<gene>
    <name evidence="10" type="ordered locus">Metme_2080</name>
</gene>
<keyword evidence="11" id="KW-1185">Reference proteome</keyword>
<dbReference type="HOGENOM" id="CLU_048788_5_2_6"/>
<evidence type="ECO:0000256" key="3">
    <source>
        <dbReference type="ARBA" id="ARBA00022763"/>
    </source>
</evidence>
<keyword evidence="6" id="KW-0560">Oxidoreductase</keyword>
<protein>
    <submittedName>
        <fullName evidence="10">2OG-Fe(II) oxygenase</fullName>
    </submittedName>
</protein>
<dbReference type="PROSITE" id="PS51471">
    <property type="entry name" value="FE2OG_OXY"/>
    <property type="match status" value="1"/>
</dbReference>
<evidence type="ECO:0000313" key="10">
    <source>
        <dbReference type="EMBL" id="AEG00485.1"/>
    </source>
</evidence>
<reference evidence="11" key="3">
    <citation type="submission" date="2011-05" db="EMBL/GenBank/DDBJ databases">
        <title>Complete sequence of Methylomonas methanica MC09.</title>
        <authorList>
            <consortium name="US DOE Joint Genome Institute"/>
            <person name="Lucas S."/>
            <person name="Han J."/>
            <person name="Lapidus A."/>
            <person name="Cheng J.-F."/>
            <person name="Goodwin L."/>
            <person name="Pitluck S."/>
            <person name="Peters L."/>
            <person name="Mikhailova N."/>
            <person name="Teshima H."/>
            <person name="Han C."/>
            <person name="Tapia R."/>
            <person name="Land M."/>
            <person name="Hauser L."/>
            <person name="Kyrpides N."/>
            <person name="Ivanova N."/>
            <person name="Pagani I."/>
            <person name="Stein L."/>
            <person name="Woyke T."/>
        </authorList>
    </citation>
    <scope>NUCLEOTIDE SEQUENCE [LARGE SCALE GENOMIC DNA]</scope>
    <source>
        <strain evidence="11">MC09</strain>
    </source>
</reference>
<accession>G0A635</accession>
<evidence type="ECO:0000259" key="9">
    <source>
        <dbReference type="PROSITE" id="PS51471"/>
    </source>
</evidence>
<feature type="domain" description="Fe2OG dioxygenase" evidence="9">
    <location>
        <begin position="100"/>
        <end position="197"/>
    </location>
</feature>
<name>G0A635_METMM</name>
<dbReference type="GO" id="GO:0046872">
    <property type="term" value="F:metal ion binding"/>
    <property type="evidence" value="ECO:0007669"/>
    <property type="project" value="UniProtKB-KW"/>
</dbReference>
<dbReference type="PANTHER" id="PTHR31212:SF4">
    <property type="entry name" value="ALPHA-KETOGLUTARATE-DEPENDENT DIOXYGENASE ALKB HOMOLOG 3"/>
    <property type="match status" value="1"/>
</dbReference>
<proteinExistence type="predicted"/>
<dbReference type="STRING" id="857087.Metme_2080"/>
<dbReference type="RefSeq" id="WP_013818729.1">
    <property type="nucleotide sequence ID" value="NC_015572.1"/>
</dbReference>
<keyword evidence="7" id="KW-0408">Iron</keyword>
<comment type="cofactor">
    <cofactor evidence="1">
        <name>Fe(2+)</name>
        <dbReference type="ChEBI" id="CHEBI:29033"/>
    </cofactor>
</comment>
<dbReference type="GO" id="GO:0016787">
    <property type="term" value="F:hydrolase activity"/>
    <property type="evidence" value="ECO:0007669"/>
    <property type="project" value="UniProtKB-ARBA"/>
</dbReference>
<dbReference type="InterPro" id="IPR032854">
    <property type="entry name" value="ALKBH3"/>
</dbReference>
<evidence type="ECO:0000256" key="8">
    <source>
        <dbReference type="ARBA" id="ARBA00023204"/>
    </source>
</evidence>
<dbReference type="GO" id="GO:0032451">
    <property type="term" value="F:demethylase activity"/>
    <property type="evidence" value="ECO:0007669"/>
    <property type="project" value="UniProtKB-ARBA"/>
</dbReference>
<dbReference type="KEGG" id="mmt:Metme_2080"/>
<evidence type="ECO:0000256" key="1">
    <source>
        <dbReference type="ARBA" id="ARBA00001954"/>
    </source>
</evidence>
<reference key="2">
    <citation type="submission" date="2011-05" db="EMBL/GenBank/DDBJ databases">
        <title>Complete genome sequence of the aerobic marine methanotroph Methylomonas methanica MC09.</title>
        <authorList>
            <person name="Boden R."/>
            <person name="Cunliffe M."/>
            <person name="Scanlan J."/>
            <person name="Moussard H."/>
            <person name="Kits K.D."/>
            <person name="Klotz M."/>
            <person name="Jetten M."/>
            <person name="Vuilleumier S."/>
            <person name="Han J."/>
            <person name="Peters L."/>
            <person name="Mikhailova N."/>
            <person name="Teshima H."/>
            <person name="Tapia R."/>
            <person name="Kyrpides N."/>
            <person name="Ivanova N."/>
            <person name="Pagani I."/>
            <person name="Cheng J.-F."/>
            <person name="Goodwin L."/>
            <person name="Han C."/>
            <person name="Hauser L."/>
            <person name="Land M."/>
            <person name="Lapidus A."/>
            <person name="Lucas S."/>
            <person name="Pitluck S."/>
            <person name="Woyke T."/>
            <person name="Stein L.Y."/>
            <person name="Murrell C."/>
        </authorList>
    </citation>
    <scope>NUCLEOTIDE SEQUENCE</scope>
    <source>
        <strain>MC09</strain>
    </source>
</reference>
<evidence type="ECO:0000256" key="7">
    <source>
        <dbReference type="ARBA" id="ARBA00023004"/>
    </source>
</evidence>
<dbReference type="Proteomes" id="UP000008888">
    <property type="component" value="Chromosome"/>
</dbReference>
<keyword evidence="3" id="KW-0227">DNA damage</keyword>
<keyword evidence="4" id="KW-0460">Magnesium</keyword>
<dbReference type="AlphaFoldDB" id="G0A635"/>
<dbReference type="InterPro" id="IPR027450">
    <property type="entry name" value="AlkB-like"/>
</dbReference>
<dbReference type="Gene3D" id="2.60.120.590">
    <property type="entry name" value="Alpha-ketoglutarate-dependent dioxygenase AlkB-like"/>
    <property type="match status" value="1"/>
</dbReference>
<dbReference type="GO" id="GO:0016705">
    <property type="term" value="F:oxidoreductase activity, acting on paired donors, with incorporation or reduction of molecular oxygen"/>
    <property type="evidence" value="ECO:0007669"/>
    <property type="project" value="UniProtKB-ARBA"/>
</dbReference>
<evidence type="ECO:0000256" key="5">
    <source>
        <dbReference type="ARBA" id="ARBA00022964"/>
    </source>
</evidence>
<dbReference type="FunFam" id="2.60.120.590:FF:000004">
    <property type="entry name" value="DNA oxidative demethylase ALKBH2"/>
    <property type="match status" value="1"/>
</dbReference>
<keyword evidence="2" id="KW-0479">Metal-binding</keyword>
<evidence type="ECO:0000313" key="11">
    <source>
        <dbReference type="Proteomes" id="UP000008888"/>
    </source>
</evidence>
<sequence>MSALSSLPNLVPDEGELYYRSGLFGAATADEYYQRLYRSLAWRQEQLFIYGRWLKVPRLMAWYGDPAARYRYSGVEHLPLPWTADLQAIRGDVEMFCAHGFNSVLANLYRDGQDSMGCHADDEKELGQNPLIASLSFGDSRLLRFRHRKTGRTLDIELRHGDLLVMAGELQHHWRHELPKTRKSKQPRINLTFRRIFT</sequence>
<dbReference type="SUPFAM" id="SSF51197">
    <property type="entry name" value="Clavaminate synthase-like"/>
    <property type="match status" value="1"/>
</dbReference>
<dbReference type="EMBL" id="CP002738">
    <property type="protein sequence ID" value="AEG00485.1"/>
    <property type="molecule type" value="Genomic_DNA"/>
</dbReference>
<keyword evidence="5" id="KW-0223">Dioxygenase</keyword>
<dbReference type="OrthoDB" id="190276at2"/>
<dbReference type="GO" id="GO:0051213">
    <property type="term" value="F:dioxygenase activity"/>
    <property type="evidence" value="ECO:0007669"/>
    <property type="project" value="UniProtKB-KW"/>
</dbReference>
<dbReference type="InterPro" id="IPR005123">
    <property type="entry name" value="Oxoglu/Fe-dep_dioxygenase_dom"/>
</dbReference>
<keyword evidence="8" id="KW-0234">DNA repair</keyword>
<evidence type="ECO:0000256" key="2">
    <source>
        <dbReference type="ARBA" id="ARBA00022723"/>
    </source>
</evidence>
<dbReference type="InterPro" id="IPR037151">
    <property type="entry name" value="AlkB-like_sf"/>
</dbReference>